<dbReference type="Proteomes" id="UP000827872">
    <property type="component" value="Linkage Group LG04"/>
</dbReference>
<proteinExistence type="predicted"/>
<accession>A0ACB8FGZ9</accession>
<dbReference type="EMBL" id="CM037617">
    <property type="protein sequence ID" value="KAH8004604.1"/>
    <property type="molecule type" value="Genomic_DNA"/>
</dbReference>
<evidence type="ECO:0000313" key="1">
    <source>
        <dbReference type="EMBL" id="KAH8004604.1"/>
    </source>
</evidence>
<gene>
    <name evidence="1" type="ORF">K3G42_015557</name>
</gene>
<reference evidence="1" key="1">
    <citation type="submission" date="2021-08" db="EMBL/GenBank/DDBJ databases">
        <title>The first chromosome-level gecko genome reveals the dynamic sex chromosomes of Neotropical dwarf geckos (Sphaerodactylidae: Sphaerodactylus).</title>
        <authorList>
            <person name="Pinto B.J."/>
            <person name="Keating S.E."/>
            <person name="Gamble T."/>
        </authorList>
    </citation>
    <scope>NUCLEOTIDE SEQUENCE</scope>
    <source>
        <strain evidence="1">TG3544</strain>
    </source>
</reference>
<protein>
    <submittedName>
        <fullName evidence="1">Uncharacterized protein</fullName>
    </submittedName>
</protein>
<evidence type="ECO:0000313" key="2">
    <source>
        <dbReference type="Proteomes" id="UP000827872"/>
    </source>
</evidence>
<keyword evidence="2" id="KW-1185">Reference proteome</keyword>
<name>A0ACB8FGZ9_9SAUR</name>
<comment type="caution">
    <text evidence="1">The sequence shown here is derived from an EMBL/GenBank/DDBJ whole genome shotgun (WGS) entry which is preliminary data.</text>
</comment>
<sequence>MMNVINGKKTYLESVRERRAPPSRTYRRRWPRTRYRPPSHGPRLSRQSQPAGLGGRGGFEAVTADRQRRGEPLRARRWRWTQLRRSSGPPAVLSLHRDQSWLGGRQRPGTAGSPGCGRRGSRRPAALRRYRPRDLLAGRFPGGSLQRRLSQLEPHPGRAPGDVTKPSRAQIGPGMTEARGPEVWKERQSRQGERAL</sequence>
<organism evidence="1 2">
    <name type="scientific">Sphaerodactylus townsendi</name>
    <dbReference type="NCBI Taxonomy" id="933632"/>
    <lineage>
        <taxon>Eukaryota</taxon>
        <taxon>Metazoa</taxon>
        <taxon>Chordata</taxon>
        <taxon>Craniata</taxon>
        <taxon>Vertebrata</taxon>
        <taxon>Euteleostomi</taxon>
        <taxon>Lepidosauria</taxon>
        <taxon>Squamata</taxon>
        <taxon>Bifurcata</taxon>
        <taxon>Gekkota</taxon>
        <taxon>Sphaerodactylidae</taxon>
        <taxon>Sphaerodactylus</taxon>
    </lineage>
</organism>